<evidence type="ECO:0000256" key="2">
    <source>
        <dbReference type="SAM" id="MobiDB-lite"/>
    </source>
</evidence>
<sequence>MNALDPQNKKKSTPSGNKPLHYLERQQGYLRSLSRKLRSYHCVPKTVQLHEQMDDLRRSIQSLIKENENLMTSIRQSGRSARPFFDECETQLEKIKKLERDVLAYIGKAKILG</sequence>
<name>A0A411E9C8_9FLAO</name>
<gene>
    <name evidence="3" type="ORF">EQY75_06065</name>
</gene>
<dbReference type="AlphaFoldDB" id="A0A411E9C8"/>
<protein>
    <submittedName>
        <fullName evidence="3">Uncharacterized protein</fullName>
    </submittedName>
</protein>
<dbReference type="OrthoDB" id="1441767at2"/>
<accession>A0A411E9C8</accession>
<dbReference type="KEGG" id="mur:EQY75_06065"/>
<evidence type="ECO:0000313" key="4">
    <source>
        <dbReference type="Proteomes" id="UP000290889"/>
    </source>
</evidence>
<reference evidence="3 4" key="1">
    <citation type="submission" date="2019-01" db="EMBL/GenBank/DDBJ databases">
        <title>Muriicola soli sp. nov., isolated from soil.</title>
        <authorList>
            <person name="Kang H.J."/>
            <person name="Kim S.B."/>
        </authorList>
    </citation>
    <scope>NUCLEOTIDE SEQUENCE [LARGE SCALE GENOMIC DNA]</scope>
    <source>
        <strain evidence="3 4">MMS17-SY002</strain>
    </source>
</reference>
<evidence type="ECO:0000256" key="1">
    <source>
        <dbReference type="SAM" id="Coils"/>
    </source>
</evidence>
<evidence type="ECO:0000313" key="3">
    <source>
        <dbReference type="EMBL" id="QBA64134.1"/>
    </source>
</evidence>
<proteinExistence type="predicted"/>
<dbReference type="Proteomes" id="UP000290889">
    <property type="component" value="Chromosome"/>
</dbReference>
<dbReference type="RefSeq" id="WP_129603788.1">
    <property type="nucleotide sequence ID" value="NZ_CP035544.1"/>
</dbReference>
<keyword evidence="4" id="KW-1185">Reference proteome</keyword>
<feature type="coiled-coil region" evidence="1">
    <location>
        <begin position="46"/>
        <end position="73"/>
    </location>
</feature>
<feature type="region of interest" description="Disordered" evidence="2">
    <location>
        <begin position="1"/>
        <end position="22"/>
    </location>
</feature>
<organism evidence="3 4">
    <name type="scientific">Muriicola soli</name>
    <dbReference type="NCBI Taxonomy" id="2507538"/>
    <lineage>
        <taxon>Bacteria</taxon>
        <taxon>Pseudomonadati</taxon>
        <taxon>Bacteroidota</taxon>
        <taxon>Flavobacteriia</taxon>
        <taxon>Flavobacteriales</taxon>
        <taxon>Flavobacteriaceae</taxon>
        <taxon>Muriicola</taxon>
    </lineage>
</organism>
<keyword evidence="1" id="KW-0175">Coiled coil</keyword>
<dbReference type="EMBL" id="CP035544">
    <property type="protein sequence ID" value="QBA64134.1"/>
    <property type="molecule type" value="Genomic_DNA"/>
</dbReference>